<protein>
    <submittedName>
        <fullName evidence="2">Uncharacterized protein</fullName>
    </submittedName>
</protein>
<dbReference type="EMBL" id="JABZGF010000017">
    <property type="protein sequence ID" value="MBF0965840.1"/>
    <property type="molecule type" value="Genomic_DNA"/>
</dbReference>
<evidence type="ECO:0000313" key="3">
    <source>
        <dbReference type="Proteomes" id="UP000759246"/>
    </source>
</evidence>
<evidence type="ECO:0000256" key="1">
    <source>
        <dbReference type="SAM" id="MobiDB-lite"/>
    </source>
</evidence>
<accession>A0A929RMW5</accession>
<dbReference type="Proteomes" id="UP000759246">
    <property type="component" value="Unassembled WGS sequence"/>
</dbReference>
<comment type="caution">
    <text evidence="2">The sequence shown here is derived from an EMBL/GenBank/DDBJ whole genome shotgun (WGS) entry which is preliminary data.</text>
</comment>
<name>A0A929RMW5_9ACTO</name>
<proteinExistence type="predicted"/>
<organism evidence="2 3">
    <name type="scientific">Actinomyces bouchesdurhonensis</name>
    <dbReference type="NCBI Taxonomy" id="1852361"/>
    <lineage>
        <taxon>Bacteria</taxon>
        <taxon>Bacillati</taxon>
        <taxon>Actinomycetota</taxon>
        <taxon>Actinomycetes</taxon>
        <taxon>Actinomycetales</taxon>
        <taxon>Actinomycetaceae</taxon>
        <taxon>Actinomyces</taxon>
    </lineage>
</organism>
<sequence>MGDYDPFTTDSDPIDKAEQGQRIGPNRYKDRHSELYFALVKQFKRAICDAHMRSRHFSIDETYYLLQATPIQGYPALPVEIEPLIISRPTADGSGGGKILSSHARLNPAGWTPTFNNLRDRIDKALRGHYVLPTYTDTNTLLTATRDWAQQLNGDTSKNTGSLPSWIGSAQKRLVDSNSNTLTYVANNLLGGLTPALNILTQASFACISLINLNAHAVNILRSETRKAISSAIDACNHIRSEQTKCTLNFAITALNITATGEKIMKGDLGATKDTLTQIKGWLEAKEKTNPFKNFVYSEQDIIAAFEKAIAKIDTNFLQAEQRIRDAYISISDTLSNRYDSGDLTIDDQPQDTEGRTQVLSIKDTSLEQVYHGDLPEISKLLRKVKDETYRSNYTAAFSRWKSLGISPTGPSKNFYDVVGEIRLILERLSESCDGIASGLESFHNDMKANETDSADSIRRITRRMQEGTKTHPKFS</sequence>
<dbReference type="AlphaFoldDB" id="A0A929RMW5"/>
<feature type="region of interest" description="Disordered" evidence="1">
    <location>
        <begin position="1"/>
        <end position="25"/>
    </location>
</feature>
<reference evidence="2" key="1">
    <citation type="submission" date="2020-04" db="EMBL/GenBank/DDBJ databases">
        <title>Deep metagenomics examines the oral microbiome during advanced dental caries in children, revealing novel taxa and co-occurrences with host molecules.</title>
        <authorList>
            <person name="Baker J.L."/>
            <person name="Morton J.T."/>
            <person name="Dinis M."/>
            <person name="Alvarez R."/>
            <person name="Tran N.C."/>
            <person name="Knight R."/>
            <person name="Edlund A."/>
        </authorList>
    </citation>
    <scope>NUCLEOTIDE SEQUENCE</scope>
    <source>
        <strain evidence="2">JCVI_30_bin.13</strain>
    </source>
</reference>
<gene>
    <name evidence="2" type="ORF">HXK09_01495</name>
</gene>
<evidence type="ECO:0000313" key="2">
    <source>
        <dbReference type="EMBL" id="MBF0965840.1"/>
    </source>
</evidence>